<keyword evidence="1 8" id="KW-0121">Carboxypeptidase</keyword>
<comment type="caution">
    <text evidence="8">The sequence shown here is derived from an EMBL/GenBank/DDBJ whole genome shotgun (WGS) entry which is preliminary data.</text>
</comment>
<dbReference type="InterPro" id="IPR029058">
    <property type="entry name" value="AB_hydrolase_fold"/>
</dbReference>
<keyword evidence="2" id="KW-0645">Protease</keyword>
<dbReference type="GO" id="GO:0006508">
    <property type="term" value="P:proteolysis"/>
    <property type="evidence" value="ECO:0007669"/>
    <property type="project" value="UniProtKB-KW"/>
</dbReference>
<dbReference type="Pfam" id="PF00450">
    <property type="entry name" value="Peptidase_S10"/>
    <property type="match status" value="1"/>
</dbReference>
<sequence length="502" mass="56079">MKKLVLVLVIVCHLSMAAQTKEEKSNPKPIPVPKSFVTNHKGVFGGKTISYKATAKETFLKSEKGDSVATIWSVAYTQDGITHSAQRPVTFVFNGGPGSASVWLHMGLFGPKIVKIDSDAKKDDGAAPYDLQTNEHGLLDLTDLVFIDPVGTGYSRVVGKGKEKDFWGLKEDAASVAQFIRLWITENQRWFSPKYIAGESYGTTRAAAVGKALEGGGQNMALNGLILISQALDYDGSTSIHNNITSYVTYLPSMAATAWYHKKAGQGKDLEDFLEECRKFTYNVYTPALYKGNLLTHEEKNSIAEKMSYFIGLDKDYILRSDLRILMHRFQKQLLADKGLSIGRLDGRFMGDEADKLSEGPHLGDASSYQISSAYTAALNHYFASALKVDMDRPYLTSNDKIGSKWRWRTVPDGSYWEPAPVNVSRALGETMRRNTEMRVLVASGYFDLITPFFDAEYTFSRNGIVKERVTMTYYEAGHMMYVHEPDLIKLSKDIRDFLTVK</sequence>
<gene>
    <name evidence="7" type="ORF">HZY62_05635</name>
    <name evidence="8" type="ORF">LX92_00259</name>
</gene>
<feature type="chain" id="PRO_5016358601" evidence="6">
    <location>
        <begin position="18"/>
        <end position="502"/>
    </location>
</feature>
<evidence type="ECO:0000313" key="10">
    <source>
        <dbReference type="Proteomes" id="UP000651837"/>
    </source>
</evidence>
<evidence type="ECO:0000256" key="1">
    <source>
        <dbReference type="ARBA" id="ARBA00022645"/>
    </source>
</evidence>
<evidence type="ECO:0000256" key="6">
    <source>
        <dbReference type="SAM" id="SignalP"/>
    </source>
</evidence>
<evidence type="ECO:0000256" key="5">
    <source>
        <dbReference type="ARBA" id="ARBA00023180"/>
    </source>
</evidence>
<reference evidence="7 10" key="2">
    <citation type="submission" date="2020-07" db="EMBL/GenBank/DDBJ databases">
        <title>The draft genome sequence of Maribacter polysiphoniae KCTC 22021.</title>
        <authorList>
            <person name="Mu L."/>
        </authorList>
    </citation>
    <scope>NUCLEOTIDE SEQUENCE [LARGE SCALE GENOMIC DNA]</scope>
    <source>
        <strain evidence="7 10">KCTC 22021</strain>
    </source>
</reference>
<dbReference type="EMBL" id="JACWLN010000002">
    <property type="protein sequence ID" value="MBD1260059.1"/>
    <property type="molecule type" value="Genomic_DNA"/>
</dbReference>
<dbReference type="AlphaFoldDB" id="A0A316E7A7"/>
<evidence type="ECO:0000313" key="9">
    <source>
        <dbReference type="Proteomes" id="UP000245667"/>
    </source>
</evidence>
<feature type="signal peptide" evidence="6">
    <location>
        <begin position="1"/>
        <end position="17"/>
    </location>
</feature>
<name>A0A316E7A7_9FLAO</name>
<accession>A0A316E7A7</accession>
<evidence type="ECO:0000313" key="7">
    <source>
        <dbReference type="EMBL" id="MBD1260059.1"/>
    </source>
</evidence>
<keyword evidence="4" id="KW-0378">Hydrolase</keyword>
<keyword evidence="10" id="KW-1185">Reference proteome</keyword>
<protein>
    <submittedName>
        <fullName evidence="8">Carboxypeptidase C (Cathepsin A)</fullName>
    </submittedName>
    <submittedName>
        <fullName evidence="7">Peptidase S10</fullName>
    </submittedName>
</protein>
<evidence type="ECO:0000256" key="3">
    <source>
        <dbReference type="ARBA" id="ARBA00022729"/>
    </source>
</evidence>
<keyword evidence="3 6" id="KW-0732">Signal</keyword>
<keyword evidence="5" id="KW-0325">Glycoprotein</keyword>
<proteinExistence type="predicted"/>
<dbReference type="RefSeq" id="WP_109648462.1">
    <property type="nucleotide sequence ID" value="NZ_JACWLN010000002.1"/>
</dbReference>
<dbReference type="PANTHER" id="PTHR11802">
    <property type="entry name" value="SERINE PROTEASE FAMILY S10 SERINE CARBOXYPEPTIDASE"/>
    <property type="match status" value="1"/>
</dbReference>
<dbReference type="EMBL" id="QGGQ01000001">
    <property type="protein sequence ID" value="PWK25518.1"/>
    <property type="molecule type" value="Genomic_DNA"/>
</dbReference>
<evidence type="ECO:0000256" key="4">
    <source>
        <dbReference type="ARBA" id="ARBA00022801"/>
    </source>
</evidence>
<evidence type="ECO:0000256" key="2">
    <source>
        <dbReference type="ARBA" id="ARBA00022670"/>
    </source>
</evidence>
<dbReference type="Proteomes" id="UP000245667">
    <property type="component" value="Unassembled WGS sequence"/>
</dbReference>
<evidence type="ECO:0000313" key="8">
    <source>
        <dbReference type="EMBL" id="PWK25518.1"/>
    </source>
</evidence>
<dbReference type="Proteomes" id="UP000651837">
    <property type="component" value="Unassembled WGS sequence"/>
</dbReference>
<dbReference type="Gene3D" id="3.40.50.1820">
    <property type="entry name" value="alpha/beta hydrolase"/>
    <property type="match status" value="1"/>
</dbReference>
<organism evidence="8 9">
    <name type="scientific">Maribacter polysiphoniae</name>
    <dbReference type="NCBI Taxonomy" id="429344"/>
    <lineage>
        <taxon>Bacteria</taxon>
        <taxon>Pseudomonadati</taxon>
        <taxon>Bacteroidota</taxon>
        <taxon>Flavobacteriia</taxon>
        <taxon>Flavobacteriales</taxon>
        <taxon>Flavobacteriaceae</taxon>
        <taxon>Maribacter</taxon>
    </lineage>
</organism>
<reference evidence="8 9" key="1">
    <citation type="submission" date="2018-05" db="EMBL/GenBank/DDBJ databases">
        <title>Genomic Encyclopedia of Archaeal and Bacterial Type Strains, Phase II (KMG-II): from individual species to whole genera.</title>
        <authorList>
            <person name="Goeker M."/>
        </authorList>
    </citation>
    <scope>NUCLEOTIDE SEQUENCE [LARGE SCALE GENOMIC DNA]</scope>
    <source>
        <strain evidence="8 9">DSM 23514</strain>
    </source>
</reference>
<dbReference type="SUPFAM" id="SSF53474">
    <property type="entry name" value="alpha/beta-Hydrolases"/>
    <property type="match status" value="1"/>
</dbReference>
<dbReference type="OrthoDB" id="9770107at2"/>
<dbReference type="InterPro" id="IPR001563">
    <property type="entry name" value="Peptidase_S10"/>
</dbReference>
<dbReference type="GO" id="GO:0004185">
    <property type="term" value="F:serine-type carboxypeptidase activity"/>
    <property type="evidence" value="ECO:0007669"/>
    <property type="project" value="InterPro"/>
</dbReference>
<dbReference type="PANTHER" id="PTHR11802:SF3">
    <property type="entry name" value="RETINOID-INDUCIBLE SERINE CARBOXYPEPTIDASE"/>
    <property type="match status" value="1"/>
</dbReference>